<comment type="caution">
    <text evidence="1">The sequence shown here is derived from an EMBL/GenBank/DDBJ whole genome shotgun (WGS) entry which is preliminary data.</text>
</comment>
<sequence length="91" mass="10314">MRSDGKGGFPPPYLVKGVVKGWTTNRYTTGPVNRRERSRLSIRVAESLTSFKLGKEARYANGALTRGGPCQPQIKTTLRGLPDQWDFFRQW</sequence>
<dbReference type="Proteomes" id="UP000887013">
    <property type="component" value="Unassembled WGS sequence"/>
</dbReference>
<evidence type="ECO:0000313" key="1">
    <source>
        <dbReference type="EMBL" id="GFS47360.1"/>
    </source>
</evidence>
<dbReference type="AlphaFoldDB" id="A0A8X6MFK4"/>
<dbReference type="EMBL" id="BMAW01044987">
    <property type="protein sequence ID" value="GFS47360.1"/>
    <property type="molecule type" value="Genomic_DNA"/>
</dbReference>
<protein>
    <submittedName>
        <fullName evidence="1">Uncharacterized protein</fullName>
    </submittedName>
</protein>
<organism evidence="1 2">
    <name type="scientific">Nephila pilipes</name>
    <name type="common">Giant wood spider</name>
    <name type="synonym">Nephila maculata</name>
    <dbReference type="NCBI Taxonomy" id="299642"/>
    <lineage>
        <taxon>Eukaryota</taxon>
        <taxon>Metazoa</taxon>
        <taxon>Ecdysozoa</taxon>
        <taxon>Arthropoda</taxon>
        <taxon>Chelicerata</taxon>
        <taxon>Arachnida</taxon>
        <taxon>Araneae</taxon>
        <taxon>Araneomorphae</taxon>
        <taxon>Entelegynae</taxon>
        <taxon>Araneoidea</taxon>
        <taxon>Nephilidae</taxon>
        <taxon>Nephila</taxon>
    </lineage>
</organism>
<evidence type="ECO:0000313" key="2">
    <source>
        <dbReference type="Proteomes" id="UP000887013"/>
    </source>
</evidence>
<proteinExistence type="predicted"/>
<reference evidence="1" key="1">
    <citation type="submission" date="2020-08" db="EMBL/GenBank/DDBJ databases">
        <title>Multicomponent nature underlies the extraordinary mechanical properties of spider dragline silk.</title>
        <authorList>
            <person name="Kono N."/>
            <person name="Nakamura H."/>
            <person name="Mori M."/>
            <person name="Yoshida Y."/>
            <person name="Ohtoshi R."/>
            <person name="Malay A.D."/>
            <person name="Moran D.A.P."/>
            <person name="Tomita M."/>
            <person name="Numata K."/>
            <person name="Arakawa K."/>
        </authorList>
    </citation>
    <scope>NUCLEOTIDE SEQUENCE</scope>
</reference>
<accession>A0A8X6MFK4</accession>
<gene>
    <name evidence="1" type="ORF">NPIL_660061</name>
</gene>
<name>A0A8X6MFK4_NEPPI</name>
<keyword evidence="2" id="KW-1185">Reference proteome</keyword>